<protein>
    <recommendedName>
        <fullName evidence="5">M96 mating-specific protein family</fullName>
    </recommendedName>
</protein>
<name>A0AAD9LHI1_9STRA</name>
<proteinExistence type="predicted"/>
<comment type="caution">
    <text evidence="3">The sequence shown here is derived from an EMBL/GenBank/DDBJ whole genome shotgun (WGS) entry which is preliminary data.</text>
</comment>
<evidence type="ECO:0008006" key="5">
    <source>
        <dbReference type="Google" id="ProtNLM"/>
    </source>
</evidence>
<feature type="region of interest" description="Disordered" evidence="2">
    <location>
        <begin position="61"/>
        <end position="96"/>
    </location>
</feature>
<keyword evidence="4" id="KW-1185">Reference proteome</keyword>
<evidence type="ECO:0000256" key="2">
    <source>
        <dbReference type="SAM" id="MobiDB-lite"/>
    </source>
</evidence>
<dbReference type="Proteomes" id="UP001259832">
    <property type="component" value="Unassembled WGS sequence"/>
</dbReference>
<accession>A0AAD9LHI1</accession>
<evidence type="ECO:0000313" key="3">
    <source>
        <dbReference type="EMBL" id="KAK1935589.1"/>
    </source>
</evidence>
<dbReference type="AlphaFoldDB" id="A0AAD9LHI1"/>
<sequence>MTEDSEAFDAALHFVDEFIESDTVTPQNSDEDAALVLAMDGLPSATELALVETELIPVESAPAAKTPAKKKSKENLKAAKAKAKKPLNYNPNRAREQQRKELLYLREKVEEMEQELNALQGTRRTVTDVKVNGDDPEQKDVAVSPGFQAPVIWKEMASHQLEQRLKSERENRRLKAVLEGQIKIGKSLAKLLEATSTTQPMESCVYGPQRTRRMHTSAPDRTGPGIFAELLSSIDDSYHEVDDVFKANGLEEMESSFSDAKMRVGPDGVYMEIFANKVLPFDVTSTGTAAWKYFAKSMEHMPFRFFYQKDPQNLETTDDTIIESFGMELHANGTQADFRVKQILRRYVDEDRVVIVWRSFIDPVEFSGTPLRGAEFREKGYIVVRRPRGMAENFALLQTCYLIHPETPVHSLSDDGAITGTLTDFVLSGTAANIAAGHQMIENILFNEAMKTHSLTTMAMLEDDDAFTAALCFVDEFMGAGTDEAALSIALEGLPGSSPTDSSAPYGKLTGAGQKMVKASPKKKRKGDELSCNKVATPRAKACKTSRSSTRNRVRDQERRELLYLREKVADMQQKLQALQKTRVPMLTAEVKGPKQEEQEEEAPAVWKEMASHQLEQRLKSERENRQLKMVLEGQIKIAKSLEKLLQARATTNAIESCLGDGQRLKRMHMSTPSRSDASIFKELMEGIDLAYREVDAVFHDNGLDTKESSFSDAEMHEGADGVYMKIFASKVLPFDVASTGTAAWRYFSRSLEHMPFRFLYHKDLQNMETTDDTIIESFGMELHAKGTQADYRVKQIVRRYMEEDRVVIVWRSYIDPVSFAGNPVYGAQFQEKGYLVVRRPRAMSPRFALLQTCYLISPALPIRSLSDERSVTGELTDFVLSGTEANVASCHQMIENILFNEAMKAHGKK</sequence>
<evidence type="ECO:0000256" key="1">
    <source>
        <dbReference type="SAM" id="Coils"/>
    </source>
</evidence>
<reference evidence="3" key="1">
    <citation type="submission" date="2023-08" db="EMBL/GenBank/DDBJ databases">
        <title>Reference Genome Resource for the Citrus Pathogen Phytophthora citrophthora.</title>
        <authorList>
            <person name="Moller H."/>
            <person name="Coetzee B."/>
            <person name="Rose L.J."/>
            <person name="Van Niekerk J.M."/>
        </authorList>
    </citation>
    <scope>NUCLEOTIDE SEQUENCE</scope>
    <source>
        <strain evidence="3">STE-U-9442</strain>
    </source>
</reference>
<gene>
    <name evidence="3" type="ORF">P3T76_010284</name>
</gene>
<organism evidence="3 4">
    <name type="scientific">Phytophthora citrophthora</name>
    <dbReference type="NCBI Taxonomy" id="4793"/>
    <lineage>
        <taxon>Eukaryota</taxon>
        <taxon>Sar</taxon>
        <taxon>Stramenopiles</taxon>
        <taxon>Oomycota</taxon>
        <taxon>Peronosporomycetes</taxon>
        <taxon>Peronosporales</taxon>
        <taxon>Peronosporaceae</taxon>
        <taxon>Phytophthora</taxon>
    </lineage>
</organism>
<dbReference type="PANTHER" id="PTHR35796:SF3">
    <property type="entry name" value="BHLH DOMAIN-CONTAINING PROTEIN"/>
    <property type="match status" value="1"/>
</dbReference>
<dbReference type="PANTHER" id="PTHR35796">
    <property type="entry name" value="HYPOTHETICAL CYTOSOLIC PROTEIN"/>
    <property type="match status" value="1"/>
</dbReference>
<keyword evidence="1" id="KW-0175">Coiled coil</keyword>
<evidence type="ECO:0000313" key="4">
    <source>
        <dbReference type="Proteomes" id="UP001259832"/>
    </source>
</evidence>
<dbReference type="EMBL" id="JASMQC010000022">
    <property type="protein sequence ID" value="KAK1935589.1"/>
    <property type="molecule type" value="Genomic_DNA"/>
</dbReference>
<feature type="coiled-coil region" evidence="1">
    <location>
        <begin position="555"/>
        <end position="582"/>
    </location>
</feature>
<feature type="region of interest" description="Disordered" evidence="2">
    <location>
        <begin position="496"/>
        <end position="530"/>
    </location>
</feature>